<protein>
    <submittedName>
        <fullName evidence="2">Uncharacterized protein</fullName>
    </submittedName>
</protein>
<evidence type="ECO:0000256" key="1">
    <source>
        <dbReference type="SAM" id="Phobius"/>
    </source>
</evidence>
<reference evidence="3" key="1">
    <citation type="submission" date="2016-10" db="EMBL/GenBank/DDBJ databases">
        <authorList>
            <person name="Varghese N."/>
            <person name="Submissions S."/>
        </authorList>
    </citation>
    <scope>NUCLEOTIDE SEQUENCE [LARGE SCALE GENOMIC DNA]</scope>
    <source>
        <strain evidence="3">ANC 5076</strain>
    </source>
</reference>
<keyword evidence="1" id="KW-0812">Transmembrane</keyword>
<gene>
    <name evidence="2" type="ORF">SAMN05444586_103526</name>
</gene>
<evidence type="ECO:0000313" key="3">
    <source>
        <dbReference type="Proteomes" id="UP000182827"/>
    </source>
</evidence>
<feature type="transmembrane region" description="Helical" evidence="1">
    <location>
        <begin position="55"/>
        <end position="72"/>
    </location>
</feature>
<keyword evidence="3" id="KW-1185">Reference proteome</keyword>
<feature type="transmembrane region" description="Helical" evidence="1">
    <location>
        <begin position="28"/>
        <end position="49"/>
    </location>
</feature>
<dbReference type="AlphaFoldDB" id="A0A1I6VXM4"/>
<proteinExistence type="predicted"/>
<keyword evidence="1" id="KW-1133">Transmembrane helix</keyword>
<evidence type="ECO:0000313" key="2">
    <source>
        <dbReference type="EMBL" id="SFT18478.1"/>
    </source>
</evidence>
<sequence length="86" mass="9855">MTGGVEMLSLHFNKEVFINALKANKNMVTYLSTTVALMLTLIMHGLIQGNLKPEFFMYAFIVSIAFYIWAVADQKYRQQKQTNSTE</sequence>
<dbReference type="Proteomes" id="UP000182827">
    <property type="component" value="Unassembled WGS sequence"/>
</dbReference>
<name>A0A1I6VXM4_9GAMM</name>
<keyword evidence="1" id="KW-0472">Membrane</keyword>
<accession>A0A1I6VXM4</accession>
<organism evidence="2 3">
    <name type="scientific">Acinetobacter bohemicus</name>
    <dbReference type="NCBI Taxonomy" id="1435036"/>
    <lineage>
        <taxon>Bacteria</taxon>
        <taxon>Pseudomonadati</taxon>
        <taxon>Pseudomonadota</taxon>
        <taxon>Gammaproteobacteria</taxon>
        <taxon>Moraxellales</taxon>
        <taxon>Moraxellaceae</taxon>
        <taxon>Acinetobacter</taxon>
    </lineage>
</organism>
<dbReference type="EMBL" id="FOZU01000035">
    <property type="protein sequence ID" value="SFT18478.1"/>
    <property type="molecule type" value="Genomic_DNA"/>
</dbReference>